<dbReference type="EMBL" id="CAKOGP040001981">
    <property type="protein sequence ID" value="CAJ1959223.1"/>
    <property type="molecule type" value="Genomic_DNA"/>
</dbReference>
<protein>
    <submittedName>
        <fullName evidence="1">Uncharacterized protein</fullName>
    </submittedName>
</protein>
<keyword evidence="2" id="KW-1185">Reference proteome</keyword>
<proteinExistence type="predicted"/>
<dbReference type="Gene3D" id="3.80.10.10">
    <property type="entry name" value="Ribonuclease Inhibitor"/>
    <property type="match status" value="2"/>
</dbReference>
<comment type="caution">
    <text evidence="1">The sequence shown here is derived from an EMBL/GenBank/DDBJ whole genome shotgun (WGS) entry which is preliminary data.</text>
</comment>
<dbReference type="InterPro" id="IPR032675">
    <property type="entry name" value="LRR_dom_sf"/>
</dbReference>
<dbReference type="InterPro" id="IPR053139">
    <property type="entry name" value="Surface_bspA-like"/>
</dbReference>
<organism evidence="1 2">
    <name type="scientific">Cylindrotheca closterium</name>
    <dbReference type="NCBI Taxonomy" id="2856"/>
    <lineage>
        <taxon>Eukaryota</taxon>
        <taxon>Sar</taxon>
        <taxon>Stramenopiles</taxon>
        <taxon>Ochrophyta</taxon>
        <taxon>Bacillariophyta</taxon>
        <taxon>Bacillariophyceae</taxon>
        <taxon>Bacillariophycidae</taxon>
        <taxon>Bacillariales</taxon>
        <taxon>Bacillariaceae</taxon>
        <taxon>Cylindrotheca</taxon>
    </lineage>
</organism>
<reference evidence="1" key="1">
    <citation type="submission" date="2023-08" db="EMBL/GenBank/DDBJ databases">
        <authorList>
            <person name="Audoor S."/>
            <person name="Bilcke G."/>
        </authorList>
    </citation>
    <scope>NUCLEOTIDE SEQUENCE</scope>
</reference>
<dbReference type="AlphaFoldDB" id="A0AAD2JL53"/>
<name>A0AAD2JL53_9STRA</name>
<evidence type="ECO:0000313" key="1">
    <source>
        <dbReference type="EMBL" id="CAJ1959223.1"/>
    </source>
</evidence>
<dbReference type="Pfam" id="PF13306">
    <property type="entry name" value="LRR_5"/>
    <property type="match status" value="2"/>
</dbReference>
<accession>A0AAD2JL53</accession>
<dbReference type="SUPFAM" id="SSF52058">
    <property type="entry name" value="L domain-like"/>
    <property type="match status" value="1"/>
</dbReference>
<dbReference type="PANTHER" id="PTHR45661">
    <property type="entry name" value="SURFACE ANTIGEN"/>
    <property type="match status" value="1"/>
</dbReference>
<dbReference type="Proteomes" id="UP001295423">
    <property type="component" value="Unassembled WGS sequence"/>
</dbReference>
<sequence length="394" mass="45226">MAFFASLRRFKFFTDHSTRIKHKNNEDDSFVFVYHKETRRIPTRLKIATVAPDVEEIPKKAFFKRQHLNRVDFSQANQLVTIGVASFAHCNHLIEVQLPRTVETLRSEAFLHCIRLRRMRLNANLVSIGHSAFMGCQELQFIDFTRSKRLEVIGASAFCYCLSLTTIEIPNSVKKIQHSAFSGCENLKEAKFRNTYIVEIPQSAFAMCSSLRLVDFGSATNITSIQISAFESCASLEVVRLPMRLQILEERAFFGCQSLAEVHFPESLTKIKNLAFSRCDKLKTITLPAALNCLEEAFDAHYLEQVEINGNNPALWIRLHRLYPDAISFEQMVSRSLRYPDSLGNREFLLPSLSDDELQQETDLLQALQLEHANAIWRLVTWCLGRGIMLHNNY</sequence>
<dbReference type="PANTHER" id="PTHR45661:SF3">
    <property type="entry name" value="IG-LIKE DOMAIN-CONTAINING PROTEIN"/>
    <property type="match status" value="1"/>
</dbReference>
<dbReference type="InterPro" id="IPR026906">
    <property type="entry name" value="LRR_5"/>
</dbReference>
<evidence type="ECO:0000313" key="2">
    <source>
        <dbReference type="Proteomes" id="UP001295423"/>
    </source>
</evidence>
<gene>
    <name evidence="1" type="ORF">CYCCA115_LOCUS17644</name>
</gene>